<dbReference type="KEGG" id="mgk:FSB76_00995"/>
<reference evidence="6 7" key="1">
    <citation type="journal article" date="2013" name="J. Microbiol.">
        <title>Mucilaginibacter ginsenosidivorax sp. nov., with ginsenoside converting activity isolated from sediment.</title>
        <authorList>
            <person name="Kim J.K."/>
            <person name="Choi T.E."/>
            <person name="Liu Q.M."/>
            <person name="Park H.Y."/>
            <person name="Yi T.H."/>
            <person name="Yoon M.H."/>
            <person name="Kim S.C."/>
            <person name="Im W.T."/>
        </authorList>
    </citation>
    <scope>NUCLEOTIDE SEQUENCE [LARGE SCALE GENOMIC DNA]</scope>
    <source>
        <strain evidence="6 7">KHI28</strain>
    </source>
</reference>
<dbReference type="CDD" id="cd08349">
    <property type="entry name" value="BLMA_like"/>
    <property type="match status" value="1"/>
</dbReference>
<protein>
    <recommendedName>
        <fullName evidence="2">Bleomycin resistance protein</fullName>
    </recommendedName>
</protein>
<dbReference type="AlphaFoldDB" id="A0A5B8WCY2"/>
<comment type="similarity">
    <text evidence="1">Belongs to the bleomycin resistance protein family.</text>
</comment>
<organism evidence="6 7">
    <name type="scientific">Mucilaginibacter ginsenosidivorax</name>
    <dbReference type="NCBI Taxonomy" id="862126"/>
    <lineage>
        <taxon>Bacteria</taxon>
        <taxon>Pseudomonadati</taxon>
        <taxon>Bacteroidota</taxon>
        <taxon>Sphingobacteriia</taxon>
        <taxon>Sphingobacteriales</taxon>
        <taxon>Sphingobacteriaceae</taxon>
        <taxon>Mucilaginibacter</taxon>
    </lineage>
</organism>
<accession>A0A5B8WCY2</accession>
<evidence type="ECO:0000313" key="5">
    <source>
        <dbReference type="EMBL" id="QEC80357.1"/>
    </source>
</evidence>
<dbReference type="InterPro" id="IPR004360">
    <property type="entry name" value="Glyas_Fos-R_dOase_dom"/>
</dbReference>
<gene>
    <name evidence="5" type="ORF">FSB76_00995</name>
    <name evidence="6" type="ORF">FSB76_24510</name>
</gene>
<dbReference type="GO" id="GO:0046677">
    <property type="term" value="P:response to antibiotic"/>
    <property type="evidence" value="ECO:0007669"/>
    <property type="project" value="UniProtKB-KW"/>
</dbReference>
<keyword evidence="3" id="KW-0046">Antibiotic resistance</keyword>
<dbReference type="PROSITE" id="PS51819">
    <property type="entry name" value="VOC"/>
    <property type="match status" value="1"/>
</dbReference>
<evidence type="ECO:0000256" key="3">
    <source>
        <dbReference type="ARBA" id="ARBA00023251"/>
    </source>
</evidence>
<dbReference type="InterPro" id="IPR037523">
    <property type="entry name" value="VOC_core"/>
</dbReference>
<dbReference type="PRINTS" id="PR00311">
    <property type="entry name" value="BLEOMYCINRST"/>
</dbReference>
<dbReference type="KEGG" id="mgk:FSB76_24510"/>
<dbReference type="Proteomes" id="UP000321362">
    <property type="component" value="Chromosome"/>
</dbReference>
<dbReference type="OrthoDB" id="66829at2"/>
<dbReference type="RefSeq" id="WP_147060806.1">
    <property type="nucleotide sequence ID" value="NZ_CP042437.1"/>
</dbReference>
<dbReference type="InterPro" id="IPR000335">
    <property type="entry name" value="Bleomycin-R"/>
</dbReference>
<evidence type="ECO:0000313" key="7">
    <source>
        <dbReference type="Proteomes" id="UP000321362"/>
    </source>
</evidence>
<reference evidence="6" key="2">
    <citation type="submission" date="2019-08" db="EMBL/GenBank/DDBJ databases">
        <authorList>
            <person name="Im W.-T."/>
        </authorList>
    </citation>
    <scope>NUCLEOTIDE SEQUENCE</scope>
    <source>
        <strain evidence="6">KHI28</strain>
    </source>
</reference>
<name>A0A5B8WCY2_9SPHI</name>
<dbReference type="EMBL" id="CP042437">
    <property type="protein sequence ID" value="QEC80357.1"/>
    <property type="molecule type" value="Genomic_DNA"/>
</dbReference>
<sequence length="136" mass="15507">MDFKQSIPALPVVNIAKAVAFYESKMGFKARYQEDGFAILVRNSVDIHLWAACDQSWRYKFWLVFRPISCGAESFLAGTASCRIQVTGIDELYKEMKATGVIYNAETVVEDQSWGHRDFPTLDLHGNLITFYEIVK</sequence>
<keyword evidence="7" id="KW-1185">Reference proteome</keyword>
<dbReference type="Gene3D" id="3.10.180.10">
    <property type="entry name" value="2,3-Dihydroxybiphenyl 1,2-Dioxygenase, domain 1"/>
    <property type="match status" value="1"/>
</dbReference>
<feature type="domain" description="VOC" evidence="4">
    <location>
        <begin position="4"/>
        <end position="134"/>
    </location>
</feature>
<evidence type="ECO:0000256" key="2">
    <source>
        <dbReference type="ARBA" id="ARBA00021572"/>
    </source>
</evidence>
<dbReference type="EMBL" id="CP042437">
    <property type="protein sequence ID" value="QEC80596.1"/>
    <property type="molecule type" value="Genomic_DNA"/>
</dbReference>
<dbReference type="SUPFAM" id="SSF54593">
    <property type="entry name" value="Glyoxalase/Bleomycin resistance protein/Dihydroxybiphenyl dioxygenase"/>
    <property type="match status" value="1"/>
</dbReference>
<proteinExistence type="inferred from homology"/>
<dbReference type="Pfam" id="PF00903">
    <property type="entry name" value="Glyoxalase"/>
    <property type="match status" value="1"/>
</dbReference>
<evidence type="ECO:0000256" key="1">
    <source>
        <dbReference type="ARBA" id="ARBA00011051"/>
    </source>
</evidence>
<dbReference type="InterPro" id="IPR029068">
    <property type="entry name" value="Glyas_Bleomycin-R_OHBP_Dase"/>
</dbReference>
<evidence type="ECO:0000259" key="4">
    <source>
        <dbReference type="PROSITE" id="PS51819"/>
    </source>
</evidence>
<evidence type="ECO:0000313" key="6">
    <source>
        <dbReference type="EMBL" id="QEC80596.1"/>
    </source>
</evidence>